<name>A0A0L8I6F8_OCTBM</name>
<dbReference type="SMART" id="SM01126">
    <property type="entry name" value="DDE_Tnp_IS1595"/>
    <property type="match status" value="1"/>
</dbReference>
<protein>
    <recommendedName>
        <fullName evidence="1">ISXO2-like transposase domain-containing protein</fullName>
    </recommendedName>
</protein>
<evidence type="ECO:0000259" key="1">
    <source>
        <dbReference type="SMART" id="SM01126"/>
    </source>
</evidence>
<accession>A0A0L8I6F8</accession>
<dbReference type="AlphaFoldDB" id="A0A0L8I6F8"/>
<dbReference type="STRING" id="37653.A0A0L8I6F8"/>
<organism evidence="2">
    <name type="scientific">Octopus bimaculoides</name>
    <name type="common">California two-spotted octopus</name>
    <dbReference type="NCBI Taxonomy" id="37653"/>
    <lineage>
        <taxon>Eukaryota</taxon>
        <taxon>Metazoa</taxon>
        <taxon>Spiralia</taxon>
        <taxon>Lophotrochozoa</taxon>
        <taxon>Mollusca</taxon>
        <taxon>Cephalopoda</taxon>
        <taxon>Coleoidea</taxon>
        <taxon>Octopodiformes</taxon>
        <taxon>Octopoda</taxon>
        <taxon>Incirrata</taxon>
        <taxon>Octopodidae</taxon>
        <taxon>Octopus</taxon>
    </lineage>
</organism>
<dbReference type="InterPro" id="IPR024445">
    <property type="entry name" value="Tnp_ISXO2-like"/>
</dbReference>
<dbReference type="InterPro" id="IPR053164">
    <property type="entry name" value="IS1016-like_transposase"/>
</dbReference>
<feature type="domain" description="ISXO2-like transposase" evidence="1">
    <location>
        <begin position="144"/>
        <end position="284"/>
    </location>
</feature>
<sequence>MMFCTSSELTFYNEIHRFLDNDSAALDVFRQHRVLHSSVNCPSCNSTCTLRENISMFRCRKIVRRRRQRLVECRYSVSLYNNTLLERSQLPLWKVLLYVSHFLTESWSHRSIMENLNISYTISIDWRSFCSEDCLYWVENHQEQIGRPGVEVETDETVLVGRKYSRGRLVKTIWLFGGIERETKTKFLIPLSSECGEEERRNAATLIPIHNNSDSWGAYNSLGNLGYTPFQVNHSENFVDPANLSVHRQTIGSLWGALKGMVIRPGIRARFLKQYLSRFQFIEDIKPAARRMHVFLLQA</sequence>
<gene>
    <name evidence="2" type="ORF">OCBIM_22031582mg</name>
</gene>
<dbReference type="EMBL" id="KQ416401">
    <property type="protein sequence ID" value="KOF97081.1"/>
    <property type="molecule type" value="Genomic_DNA"/>
</dbReference>
<feature type="non-terminal residue" evidence="2">
    <location>
        <position position="299"/>
    </location>
</feature>
<dbReference type="PANTHER" id="PTHR47163:SF2">
    <property type="entry name" value="SI:DKEY-17M8.2"/>
    <property type="match status" value="1"/>
</dbReference>
<reference evidence="2" key="1">
    <citation type="submission" date="2015-07" db="EMBL/GenBank/DDBJ databases">
        <title>MeaNS - Measles Nucleotide Surveillance Program.</title>
        <authorList>
            <person name="Tran T."/>
            <person name="Druce J."/>
        </authorList>
    </citation>
    <scope>NUCLEOTIDE SEQUENCE</scope>
    <source>
        <strain evidence="2">UCB-OBI-ISO-001</strain>
        <tissue evidence="2">Gonad</tissue>
    </source>
</reference>
<dbReference type="PANTHER" id="PTHR47163">
    <property type="entry name" value="DDE_TNP_IS1595 DOMAIN-CONTAINING PROTEIN"/>
    <property type="match status" value="1"/>
</dbReference>
<evidence type="ECO:0000313" key="2">
    <source>
        <dbReference type="EMBL" id="KOF97081.1"/>
    </source>
</evidence>
<proteinExistence type="predicted"/>